<evidence type="ECO:0000256" key="1">
    <source>
        <dbReference type="ARBA" id="ARBA00004370"/>
    </source>
</evidence>
<dbReference type="Pfam" id="PF00905">
    <property type="entry name" value="Transpeptidase"/>
    <property type="match status" value="1"/>
</dbReference>
<organism evidence="5 6">
    <name type="scientific">Clostridium faecium</name>
    <dbReference type="NCBI Taxonomy" id="2762223"/>
    <lineage>
        <taxon>Bacteria</taxon>
        <taxon>Bacillati</taxon>
        <taxon>Bacillota</taxon>
        <taxon>Clostridia</taxon>
        <taxon>Eubacteriales</taxon>
        <taxon>Clostridiaceae</taxon>
        <taxon>Clostridium</taxon>
    </lineage>
</organism>
<accession>A0ABR8YPS1</accession>
<comment type="subcellular location">
    <subcellularLocation>
        <location evidence="1">Membrane</location>
    </subcellularLocation>
</comment>
<keyword evidence="3" id="KW-0812">Transmembrane</keyword>
<evidence type="ECO:0000256" key="3">
    <source>
        <dbReference type="SAM" id="Phobius"/>
    </source>
</evidence>
<keyword evidence="2 3" id="KW-0472">Membrane</keyword>
<proteinExistence type="predicted"/>
<dbReference type="EMBL" id="JACSQB010000035">
    <property type="protein sequence ID" value="MBD8046240.1"/>
    <property type="molecule type" value="Genomic_DNA"/>
</dbReference>
<sequence>MRKKDYSFMSYKWKDIAINRIYVVIILLVSSFFILLGRLYYIQYYKKETYSTMADMQYYYEENISNINYKLLGRNNEELFDYQYKYFVVVDPMTFLTLNNDTNLKDIQVITYILRNYDREYDISQIKYKDISQKYTYEIDYNTYEKLNNSKSVNGIYTYKQKNAMKKKDWKIENLITSPQNYKDEKFKESNSLEMNIYNKIKKNKFDKIRYEKDVNGKIVGEEIITPKDNVNVKLTLDKNIQNLMEETLRNEKFNKYPQIGLTLVESESGNVLSMVQKDDNISNINIGVPSSNGFLVGSVFKTIVLESALESDIADLQEEYEVKNIFPKSIEKQKKYTLNEAYICSSNDIFAQLGWKVGLDNMTKYAEDQGLLSTVLNLHDEAEGAMENPNGNDKWGIVTNASIGQTLRSTPIAITAIPSTIVNKGIYVKPRILEGYTDKDGNIIEEMPVEKHRVLSEETAAIMEEQMREVITSEIGTGRKTNIEGLYMGGKTGTTEYFVEGKEYSDGWFIGYFKYKDKFYSMVVFIPEIDIVDDAGGTTAAYVFKEAIDKLINSNYL</sequence>
<evidence type="ECO:0000256" key="2">
    <source>
        <dbReference type="ARBA" id="ARBA00023136"/>
    </source>
</evidence>
<evidence type="ECO:0000259" key="4">
    <source>
        <dbReference type="Pfam" id="PF00905"/>
    </source>
</evidence>
<dbReference type="InterPro" id="IPR012338">
    <property type="entry name" value="Beta-lactam/transpept-like"/>
</dbReference>
<reference evidence="5 6" key="1">
    <citation type="submission" date="2020-08" db="EMBL/GenBank/DDBJ databases">
        <title>A Genomic Blueprint of the Chicken Gut Microbiome.</title>
        <authorList>
            <person name="Gilroy R."/>
            <person name="Ravi A."/>
            <person name="Getino M."/>
            <person name="Pursley I."/>
            <person name="Horton D.L."/>
            <person name="Alikhan N.-F."/>
            <person name="Baker D."/>
            <person name="Gharbi K."/>
            <person name="Hall N."/>
            <person name="Watson M."/>
            <person name="Adriaenssens E.M."/>
            <person name="Foster-Nyarko E."/>
            <person name="Jarju S."/>
            <person name="Secka A."/>
            <person name="Antonio M."/>
            <person name="Oren A."/>
            <person name="Chaudhuri R."/>
            <person name="La Ragione R.M."/>
            <person name="Hildebrand F."/>
            <person name="Pallen M.J."/>
        </authorList>
    </citation>
    <scope>NUCLEOTIDE SEQUENCE [LARGE SCALE GENOMIC DNA]</scope>
    <source>
        <strain evidence="5 6">N37</strain>
    </source>
</reference>
<dbReference type="Proteomes" id="UP000627166">
    <property type="component" value="Unassembled WGS sequence"/>
</dbReference>
<dbReference type="RefSeq" id="WP_191739212.1">
    <property type="nucleotide sequence ID" value="NZ_JACSQB010000035.1"/>
</dbReference>
<dbReference type="InterPro" id="IPR050515">
    <property type="entry name" value="Beta-lactam/transpept"/>
</dbReference>
<dbReference type="PANTHER" id="PTHR30627">
    <property type="entry name" value="PEPTIDOGLYCAN D,D-TRANSPEPTIDASE"/>
    <property type="match status" value="1"/>
</dbReference>
<keyword evidence="3" id="KW-1133">Transmembrane helix</keyword>
<dbReference type="SUPFAM" id="SSF56601">
    <property type="entry name" value="beta-lactamase/transpeptidase-like"/>
    <property type="match status" value="1"/>
</dbReference>
<evidence type="ECO:0000313" key="5">
    <source>
        <dbReference type="EMBL" id="MBD8046240.1"/>
    </source>
</evidence>
<protein>
    <submittedName>
        <fullName evidence="5">Penicillin-binding protein 2</fullName>
    </submittedName>
</protein>
<dbReference type="InterPro" id="IPR001460">
    <property type="entry name" value="PCN-bd_Tpept"/>
</dbReference>
<evidence type="ECO:0000313" key="6">
    <source>
        <dbReference type="Proteomes" id="UP000627166"/>
    </source>
</evidence>
<feature type="domain" description="Penicillin-binding protein transpeptidase" evidence="4">
    <location>
        <begin position="262"/>
        <end position="549"/>
    </location>
</feature>
<comment type="caution">
    <text evidence="5">The sequence shown here is derived from an EMBL/GenBank/DDBJ whole genome shotgun (WGS) entry which is preliminary data.</text>
</comment>
<keyword evidence="6" id="KW-1185">Reference proteome</keyword>
<name>A0ABR8YPS1_9CLOT</name>
<feature type="transmembrane region" description="Helical" evidence="3">
    <location>
        <begin position="21"/>
        <end position="41"/>
    </location>
</feature>
<dbReference type="Gene3D" id="3.40.710.10">
    <property type="entry name" value="DD-peptidase/beta-lactamase superfamily"/>
    <property type="match status" value="1"/>
</dbReference>
<dbReference type="PANTHER" id="PTHR30627:SF1">
    <property type="entry name" value="PEPTIDOGLYCAN D,D-TRANSPEPTIDASE FTSI"/>
    <property type="match status" value="1"/>
</dbReference>
<gene>
    <name evidence="5" type="ORF">H9637_04140</name>
</gene>